<protein>
    <submittedName>
        <fullName evidence="1">Uncharacterized protein</fullName>
    </submittedName>
</protein>
<accession>A0A2L1IW41</accession>
<name>A0A2L1IW41_9CAUD</name>
<sequence length="34" mass="3966">MPNFIDYDDETNDVEVERDNPSDVTYILDGLLTF</sequence>
<keyword evidence="2" id="KW-1185">Reference proteome</keyword>
<dbReference type="Proteomes" id="UP000241925">
    <property type="component" value="Segment"/>
</dbReference>
<evidence type="ECO:0000313" key="2">
    <source>
        <dbReference type="Proteomes" id="UP000241925"/>
    </source>
</evidence>
<dbReference type="EMBL" id="MG757153">
    <property type="protein sequence ID" value="AVD99397.1"/>
    <property type="molecule type" value="Genomic_DNA"/>
</dbReference>
<evidence type="ECO:0000313" key="1">
    <source>
        <dbReference type="EMBL" id="AVD99397.1"/>
    </source>
</evidence>
<gene>
    <name evidence="1" type="ORF">SEA_BILLNYE_226</name>
</gene>
<proteinExistence type="predicted"/>
<organism evidence="1 2">
    <name type="scientific">Streptomyces phage BillNye</name>
    <dbReference type="NCBI Taxonomy" id="2079426"/>
    <lineage>
        <taxon>Viruses</taxon>
        <taxon>Duplodnaviria</taxon>
        <taxon>Heunggongvirae</taxon>
        <taxon>Uroviricota</taxon>
        <taxon>Caudoviricetes</taxon>
        <taxon>Stanwilliamsviridae</taxon>
        <taxon>Loccivirinae</taxon>
        <taxon>Wilnyevirus</taxon>
        <taxon>Wilnyevirus billnye</taxon>
    </lineage>
</organism>
<reference evidence="1 2" key="1">
    <citation type="submission" date="2018-01" db="EMBL/GenBank/DDBJ databases">
        <authorList>
            <person name="Grinwald M.F."/>
            <person name="Tasoff P."/>
            <person name="Simpson K.F."/>
            <person name="Vasser A."/>
            <person name="Shaffer C.D."/>
            <person name="Weston-Hafer K.A."/>
            <person name="Russell D.A."/>
            <person name="Pope W.H."/>
            <person name="Jacobs-Sera D."/>
            <person name="Hendrix R.W."/>
            <person name="Hatfull G.F."/>
        </authorList>
    </citation>
    <scope>NUCLEOTIDE SEQUENCE [LARGE SCALE GENOMIC DNA]</scope>
</reference>